<organism evidence="3 4">
    <name type="scientific">Caenorhabditis japonica</name>
    <dbReference type="NCBI Taxonomy" id="281687"/>
    <lineage>
        <taxon>Eukaryota</taxon>
        <taxon>Metazoa</taxon>
        <taxon>Ecdysozoa</taxon>
        <taxon>Nematoda</taxon>
        <taxon>Chromadorea</taxon>
        <taxon>Rhabditida</taxon>
        <taxon>Rhabditina</taxon>
        <taxon>Rhabditomorpha</taxon>
        <taxon>Rhabditoidea</taxon>
        <taxon>Rhabditidae</taxon>
        <taxon>Peloderinae</taxon>
        <taxon>Caenorhabditis</taxon>
    </lineage>
</organism>
<dbReference type="Pfam" id="PF01105">
    <property type="entry name" value="EMP24_GP25L"/>
    <property type="match status" value="1"/>
</dbReference>
<evidence type="ECO:0000313" key="3">
    <source>
        <dbReference type="EnsemblMetazoa" id="CJA25080.1"/>
    </source>
</evidence>
<comment type="subcellular location">
    <subcellularLocation>
        <location evidence="1">Membrane</location>
        <topology evidence="1">Single-pass type I membrane protein</topology>
    </subcellularLocation>
</comment>
<feature type="domain" description="GOLD" evidence="2">
    <location>
        <begin position="1"/>
        <end position="69"/>
    </location>
</feature>
<reference evidence="3" key="2">
    <citation type="submission" date="2022-06" db="UniProtKB">
        <authorList>
            <consortium name="EnsemblMetazoa"/>
        </authorList>
    </citation>
    <scope>IDENTIFICATION</scope>
    <source>
        <strain evidence="3">DF5081</strain>
    </source>
</reference>
<dbReference type="InterPro" id="IPR009038">
    <property type="entry name" value="GOLD_dom"/>
</dbReference>
<dbReference type="Gene3D" id="2.60.120.680">
    <property type="entry name" value="GOLD domain"/>
    <property type="match status" value="1"/>
</dbReference>
<protein>
    <submittedName>
        <fullName evidence="3">GOLD domain-containing protein</fullName>
    </submittedName>
</protein>
<dbReference type="EnsemblMetazoa" id="CJA25080.1">
    <property type="protein sequence ID" value="CJA25080.1"/>
    <property type="gene ID" value="WBGene00180652"/>
</dbReference>
<dbReference type="GO" id="GO:0016020">
    <property type="term" value="C:membrane"/>
    <property type="evidence" value="ECO:0007669"/>
    <property type="project" value="UniProtKB-SubCell"/>
</dbReference>
<keyword evidence="4" id="KW-1185">Reference proteome</keyword>
<evidence type="ECO:0000259" key="2">
    <source>
        <dbReference type="PROSITE" id="PS50866"/>
    </source>
</evidence>
<evidence type="ECO:0000256" key="1">
    <source>
        <dbReference type="RuleBase" id="RU003827"/>
    </source>
</evidence>
<dbReference type="Proteomes" id="UP000005237">
    <property type="component" value="Unassembled WGS sequence"/>
</dbReference>
<name>A0A8R1I7Q7_CAEJA</name>
<dbReference type="SUPFAM" id="SSF101576">
    <property type="entry name" value="Supernatant protein factor (SPF), C-terminal domain"/>
    <property type="match status" value="1"/>
</dbReference>
<reference evidence="4" key="1">
    <citation type="submission" date="2010-08" db="EMBL/GenBank/DDBJ databases">
        <authorList>
            <consortium name="Caenorhabditis japonica Sequencing Consortium"/>
            <person name="Wilson R.K."/>
        </authorList>
    </citation>
    <scope>NUCLEOTIDE SEQUENCE [LARGE SCALE GENOMIC DNA]</scope>
    <source>
        <strain evidence="4">DF5081</strain>
    </source>
</reference>
<keyword evidence="1" id="KW-0812">Transmembrane</keyword>
<evidence type="ECO:0000313" key="4">
    <source>
        <dbReference type="Proteomes" id="UP000005237"/>
    </source>
</evidence>
<proteinExistence type="inferred from homology"/>
<dbReference type="AlphaFoldDB" id="A0A8R1I7Q7"/>
<accession>A0A8R1I7Q7</accession>
<comment type="similarity">
    <text evidence="1">Belongs to the EMP24/GP25L family.</text>
</comment>
<keyword evidence="1" id="KW-0472">Membrane</keyword>
<dbReference type="PROSITE" id="PS50866">
    <property type="entry name" value="GOLD"/>
    <property type="match status" value="1"/>
</dbReference>
<dbReference type="InterPro" id="IPR036598">
    <property type="entry name" value="GOLD_dom_sf"/>
</dbReference>
<sequence length="150" mass="17081">MGDVRKVIDGGDLNINFMILHGANILKQDQLKVDGSHRIELNQPGDYQVCFDNSFSYQSRKVVFFEIFLFDANGNLDETDLSAMARTDADLSAKMNELGVTIDEFHVHVFLGVLWYRTRTEKNCAKWNRLKLSFTDPEPLEQSGGFTNIT</sequence>